<evidence type="ECO:0000259" key="2">
    <source>
        <dbReference type="PROSITE" id="PS51724"/>
    </source>
</evidence>
<dbReference type="PROSITE" id="PS51724">
    <property type="entry name" value="SPOR"/>
    <property type="match status" value="1"/>
</dbReference>
<dbReference type="AlphaFoldDB" id="A0A4Q5KJK2"/>
<feature type="chain" id="PRO_5020455957" evidence="1">
    <location>
        <begin position="26"/>
        <end position="292"/>
    </location>
</feature>
<evidence type="ECO:0000313" key="3">
    <source>
        <dbReference type="EMBL" id="RYU45382.1"/>
    </source>
</evidence>
<dbReference type="Proteomes" id="UP000293465">
    <property type="component" value="Unassembled WGS sequence"/>
</dbReference>
<protein>
    <submittedName>
        <fullName evidence="3">SPOR domain-containing protein</fullName>
    </submittedName>
</protein>
<name>A0A4Q5KJK2_9GAMM</name>
<feature type="domain" description="SPOR" evidence="2">
    <location>
        <begin position="69"/>
        <end position="144"/>
    </location>
</feature>
<dbReference type="EMBL" id="SEZJ01000014">
    <property type="protein sequence ID" value="RYU45382.1"/>
    <property type="molecule type" value="Genomic_DNA"/>
</dbReference>
<dbReference type="SUPFAM" id="SSF110997">
    <property type="entry name" value="Sporulation related repeat"/>
    <property type="match status" value="1"/>
</dbReference>
<dbReference type="GO" id="GO:0042834">
    <property type="term" value="F:peptidoglycan binding"/>
    <property type="evidence" value="ECO:0007669"/>
    <property type="project" value="InterPro"/>
</dbReference>
<dbReference type="GeneID" id="56276336"/>
<reference evidence="3 4" key="1">
    <citation type="submission" date="2019-02" db="EMBL/GenBank/DDBJ databases">
        <title>Genome sequences of Aliivibrio finisterrensis strains from farmed Atlantic salmon.</title>
        <authorList>
            <person name="Bowman J.P."/>
        </authorList>
    </citation>
    <scope>NUCLEOTIDE SEQUENCE [LARGE SCALE GENOMIC DNA]</scope>
    <source>
        <strain evidence="3 4">A32</strain>
    </source>
</reference>
<proteinExistence type="predicted"/>
<organism evidence="3 4">
    <name type="scientific">Aliivibrio finisterrensis</name>
    <dbReference type="NCBI Taxonomy" id="511998"/>
    <lineage>
        <taxon>Bacteria</taxon>
        <taxon>Pseudomonadati</taxon>
        <taxon>Pseudomonadota</taxon>
        <taxon>Gammaproteobacteria</taxon>
        <taxon>Vibrionales</taxon>
        <taxon>Vibrionaceae</taxon>
        <taxon>Aliivibrio</taxon>
    </lineage>
</organism>
<dbReference type="InterPro" id="IPR007730">
    <property type="entry name" value="SPOR-like_dom"/>
</dbReference>
<evidence type="ECO:0000256" key="1">
    <source>
        <dbReference type="SAM" id="SignalP"/>
    </source>
</evidence>
<sequence length="292" mass="32343">MAIVKKTNTLVMPLMLLATISQAKAADELTQYLESNNSALTSVCSTSGYLPDSCPIGEALWGNQGAKLAQGESEFWIQCGVFSKPLGAEKVSRIQSKVDAPINMKEESKGKRCLIGPYNDFSVAKKQLKALQKDPLFRQSALREVALASLPKIALKAEKSELPKIAVEPTPDPVTIRKQVIINGEQFAVPFIQSDDYGFYMEDSQPWLRASSKGSQEICQRIDMNLVSKEQWQILIDSNIMKEDKWPILLPYWGADNLGLFKDGATRELKNASMLNVMCTKKAEDKVVGNPI</sequence>
<evidence type="ECO:0000313" key="4">
    <source>
        <dbReference type="Proteomes" id="UP000293465"/>
    </source>
</evidence>
<dbReference type="OrthoDB" id="5811976at2"/>
<accession>A0A4Q5KJK2</accession>
<keyword evidence="1" id="KW-0732">Signal</keyword>
<feature type="signal peptide" evidence="1">
    <location>
        <begin position="1"/>
        <end position="25"/>
    </location>
</feature>
<dbReference type="InterPro" id="IPR036680">
    <property type="entry name" value="SPOR-like_sf"/>
</dbReference>
<dbReference type="RefSeq" id="WP_130087956.1">
    <property type="nucleotide sequence ID" value="NZ_SEZJ01000014.1"/>
</dbReference>
<gene>
    <name evidence="3" type="ORF">ERW49_14805</name>
</gene>
<dbReference type="Pfam" id="PF05036">
    <property type="entry name" value="SPOR"/>
    <property type="match status" value="1"/>
</dbReference>
<comment type="caution">
    <text evidence="3">The sequence shown here is derived from an EMBL/GenBank/DDBJ whole genome shotgun (WGS) entry which is preliminary data.</text>
</comment>